<evidence type="ECO:0000313" key="4">
    <source>
        <dbReference type="Proteomes" id="UP001233999"/>
    </source>
</evidence>
<organism evidence="3 4">
    <name type="scientific">Diploptera punctata</name>
    <name type="common">Pacific beetle cockroach</name>
    <dbReference type="NCBI Taxonomy" id="6984"/>
    <lineage>
        <taxon>Eukaryota</taxon>
        <taxon>Metazoa</taxon>
        <taxon>Ecdysozoa</taxon>
        <taxon>Arthropoda</taxon>
        <taxon>Hexapoda</taxon>
        <taxon>Insecta</taxon>
        <taxon>Pterygota</taxon>
        <taxon>Neoptera</taxon>
        <taxon>Polyneoptera</taxon>
        <taxon>Dictyoptera</taxon>
        <taxon>Blattodea</taxon>
        <taxon>Blaberoidea</taxon>
        <taxon>Blaberidae</taxon>
        <taxon>Diplopterinae</taxon>
        <taxon>Diploptera</taxon>
    </lineage>
</organism>
<proteinExistence type="predicted"/>
<keyword evidence="1" id="KW-0472">Membrane</keyword>
<evidence type="ECO:0000256" key="1">
    <source>
        <dbReference type="SAM" id="Phobius"/>
    </source>
</evidence>
<keyword evidence="1" id="KW-0812">Transmembrane</keyword>
<protein>
    <submittedName>
        <fullName evidence="3">Uncharacterized protein</fullName>
    </submittedName>
</protein>
<reference evidence="3" key="2">
    <citation type="submission" date="2023-05" db="EMBL/GenBank/DDBJ databases">
        <authorList>
            <person name="Fouks B."/>
        </authorList>
    </citation>
    <scope>NUCLEOTIDE SEQUENCE</scope>
    <source>
        <strain evidence="3">Stay&amp;Tobe</strain>
        <tissue evidence="3">Testes</tissue>
    </source>
</reference>
<sequence>GENVVGRFRLFSHWRIPILLLFLPQESEENVVGCFCLFSHWRDPDITLVSTSGIGRAPIFSGVGEKVVGWIPKFFLSLPRESGKMLWDVFASSPTGGSRFSSCFSLGSRGKFCLSILQVVLSSDRGYNCSLVTQRHIDIIVVPFYFELLLGFLCFFPVLWII</sequence>
<dbReference type="EMBL" id="JASPKZ010007909">
    <property type="protein sequence ID" value="KAJ9581499.1"/>
    <property type="molecule type" value="Genomic_DNA"/>
</dbReference>
<evidence type="ECO:0000313" key="3">
    <source>
        <dbReference type="EMBL" id="KAJ9581499.1"/>
    </source>
</evidence>
<reference evidence="3" key="1">
    <citation type="journal article" date="2023" name="IScience">
        <title>Live-bearing cockroach genome reveals convergent evolutionary mechanisms linked to viviparity in insects and beyond.</title>
        <authorList>
            <person name="Fouks B."/>
            <person name="Harrison M.C."/>
            <person name="Mikhailova A.A."/>
            <person name="Marchal E."/>
            <person name="English S."/>
            <person name="Carruthers M."/>
            <person name="Jennings E.C."/>
            <person name="Chiamaka E.L."/>
            <person name="Frigard R.A."/>
            <person name="Pippel M."/>
            <person name="Attardo G.M."/>
            <person name="Benoit J.B."/>
            <person name="Bornberg-Bauer E."/>
            <person name="Tobe S.S."/>
        </authorList>
    </citation>
    <scope>NUCLEOTIDE SEQUENCE</scope>
    <source>
        <strain evidence="3">Stay&amp;Tobe</strain>
    </source>
</reference>
<name>A0AAD7ZIU6_DIPPU</name>
<dbReference type="Proteomes" id="UP001233999">
    <property type="component" value="Unassembled WGS sequence"/>
</dbReference>
<feature type="non-terminal residue" evidence="3">
    <location>
        <position position="1"/>
    </location>
</feature>
<feature type="non-terminal residue" evidence="3">
    <location>
        <position position="162"/>
    </location>
</feature>
<gene>
    <name evidence="3" type="ORF">L9F63_023325</name>
</gene>
<keyword evidence="4" id="KW-1185">Reference proteome</keyword>
<feature type="signal peptide" evidence="2">
    <location>
        <begin position="1"/>
        <end position="29"/>
    </location>
</feature>
<evidence type="ECO:0000256" key="2">
    <source>
        <dbReference type="SAM" id="SignalP"/>
    </source>
</evidence>
<feature type="chain" id="PRO_5041970404" evidence="2">
    <location>
        <begin position="30"/>
        <end position="162"/>
    </location>
</feature>
<dbReference type="AlphaFoldDB" id="A0AAD7ZIU6"/>
<keyword evidence="1" id="KW-1133">Transmembrane helix</keyword>
<keyword evidence="2" id="KW-0732">Signal</keyword>
<accession>A0AAD7ZIU6</accession>
<comment type="caution">
    <text evidence="3">The sequence shown here is derived from an EMBL/GenBank/DDBJ whole genome shotgun (WGS) entry which is preliminary data.</text>
</comment>
<feature type="transmembrane region" description="Helical" evidence="1">
    <location>
        <begin position="139"/>
        <end position="161"/>
    </location>
</feature>